<evidence type="ECO:0000313" key="2">
    <source>
        <dbReference type="Proteomes" id="UP000245764"/>
    </source>
</evidence>
<sequence length="148" mass="16783">MLPGAALSFSVFSLGFRQQSPIRRTPNRSFASNHQNCNKEKTHITHEALGICAMANSPRSDEELQLEREALKRELLAWRAVRDEEDQASQAWSAKRKELARKEQEAEIEAEITRHATHNTDSVDYARAVKEIVLEAFLNTIRALPSQA</sequence>
<organism evidence="1 2">
    <name type="scientific">Zymoseptoria tritici ST99CH_1E4</name>
    <dbReference type="NCBI Taxonomy" id="1276532"/>
    <lineage>
        <taxon>Eukaryota</taxon>
        <taxon>Fungi</taxon>
        <taxon>Dikarya</taxon>
        <taxon>Ascomycota</taxon>
        <taxon>Pezizomycotina</taxon>
        <taxon>Dothideomycetes</taxon>
        <taxon>Dothideomycetidae</taxon>
        <taxon>Mycosphaerellales</taxon>
        <taxon>Mycosphaerellaceae</taxon>
        <taxon>Zymoseptoria</taxon>
    </lineage>
</organism>
<gene>
    <name evidence="1" type="ORF">ZT1E4_G9064</name>
</gene>
<protein>
    <submittedName>
        <fullName evidence="1">Uncharacterized protein</fullName>
    </submittedName>
</protein>
<proteinExistence type="predicted"/>
<name>A0A2H1GXP1_ZYMTR</name>
<reference evidence="2" key="1">
    <citation type="submission" date="2017-05" db="EMBL/GenBank/DDBJ databases">
        <authorList>
            <person name="Song R."/>
            <person name="Chenine A.L."/>
            <person name="Ruprecht R.M."/>
        </authorList>
    </citation>
    <scope>NUCLEOTIDE SEQUENCE [LARGE SCALE GENOMIC DNA]</scope>
</reference>
<dbReference type="EMBL" id="LT854261">
    <property type="protein sequence ID" value="SMR58329.1"/>
    <property type="molecule type" value="Genomic_DNA"/>
</dbReference>
<dbReference type="Proteomes" id="UP000245764">
    <property type="component" value="Chromosome 9"/>
</dbReference>
<accession>A0A2H1GXP1</accession>
<evidence type="ECO:0000313" key="1">
    <source>
        <dbReference type="EMBL" id="SMR58329.1"/>
    </source>
</evidence>
<dbReference type="AlphaFoldDB" id="A0A2H1GXP1"/>